<name>A0ABU4SD19_9GAMM</name>
<dbReference type="Pfam" id="PF01832">
    <property type="entry name" value="Glucosaminidase"/>
    <property type="match status" value="1"/>
</dbReference>
<evidence type="ECO:0000256" key="10">
    <source>
        <dbReference type="ARBA" id="ARBA00023316"/>
    </source>
</evidence>
<keyword evidence="10" id="KW-0961">Cell wall biogenesis/degradation</keyword>
<evidence type="ECO:0000256" key="6">
    <source>
        <dbReference type="ARBA" id="ARBA00022764"/>
    </source>
</evidence>
<comment type="function">
    <text evidence="1">Flagellum-specific muramidase which hydrolyzes the peptidoglycan layer to assemble the rod structure in the periplasmic space.</text>
</comment>
<comment type="subcellular location">
    <subcellularLocation>
        <location evidence="2">Periplasm</location>
    </subcellularLocation>
</comment>
<dbReference type="InterPro" id="IPR019301">
    <property type="entry name" value="Flagellar_prot_FlgJ_N"/>
</dbReference>
<keyword evidence="7" id="KW-1005">Bacterial flagellum biogenesis</keyword>
<comment type="similarity">
    <text evidence="4">In the C-terminal section; belongs to the glycosyl hydrolase 73 family.</text>
</comment>
<organism evidence="13 14">
    <name type="scientific">Xenorhabdus santafensis</name>
    <dbReference type="NCBI Taxonomy" id="2582833"/>
    <lineage>
        <taxon>Bacteria</taxon>
        <taxon>Pseudomonadati</taxon>
        <taxon>Pseudomonadota</taxon>
        <taxon>Gammaproteobacteria</taxon>
        <taxon>Enterobacterales</taxon>
        <taxon>Morganellaceae</taxon>
        <taxon>Xenorhabdus</taxon>
    </lineage>
</organism>
<evidence type="ECO:0000256" key="11">
    <source>
        <dbReference type="ARBA" id="ARBA00030835"/>
    </source>
</evidence>
<dbReference type="PANTHER" id="PTHR33308">
    <property type="entry name" value="PEPTIDOGLYCAN HYDROLASE FLGJ"/>
    <property type="match status" value="1"/>
</dbReference>
<keyword evidence="8 13" id="KW-0378">Hydrolase</keyword>
<evidence type="ECO:0000256" key="4">
    <source>
        <dbReference type="ARBA" id="ARBA00007974"/>
    </source>
</evidence>
<keyword evidence="13" id="KW-0969">Cilium</keyword>
<evidence type="ECO:0000256" key="3">
    <source>
        <dbReference type="ARBA" id="ARBA00006880"/>
    </source>
</evidence>
<dbReference type="Proteomes" id="UP001271890">
    <property type="component" value="Unassembled WGS sequence"/>
</dbReference>
<dbReference type="SMART" id="SM00047">
    <property type="entry name" value="LYZ2"/>
    <property type="match status" value="1"/>
</dbReference>
<reference evidence="14" key="1">
    <citation type="journal article" date="2024" name="Toxins">
        <title>Genome Sequence Analysis of Native Xenorhabdus Strains Isolated from Entomopathogenic Nematodes in Argentina.</title>
        <authorList>
            <person name="Palma L."/>
            <person name="Frizzo L."/>
            <person name="Kaiser S."/>
            <person name="Berry C."/>
            <person name="Caballero P."/>
            <person name="Bode H.B."/>
            <person name="Del Valle E.E."/>
        </authorList>
    </citation>
    <scope>NUCLEOTIDE SEQUENCE [LARGE SCALE GENOMIC DNA]</scope>
    <source>
        <strain evidence="14">12</strain>
    </source>
</reference>
<dbReference type="NCBIfam" id="TIGR02541">
    <property type="entry name" value="flagell_FlgJ"/>
    <property type="match status" value="1"/>
</dbReference>
<comment type="similarity">
    <text evidence="3">In the N-terminal section; belongs to the FlgJ family.</text>
</comment>
<keyword evidence="14" id="KW-1185">Reference proteome</keyword>
<dbReference type="Gene3D" id="2.10.70.40">
    <property type="entry name" value="peptidoglycan hydrolase"/>
    <property type="match status" value="1"/>
</dbReference>
<dbReference type="EMBL" id="VCDN01000064">
    <property type="protein sequence ID" value="MDX7988690.1"/>
    <property type="molecule type" value="Genomic_DNA"/>
</dbReference>
<feature type="domain" description="Mannosyl-glycoprotein endo-beta-N-acetylglucosamidase-like" evidence="12">
    <location>
        <begin position="150"/>
        <end position="314"/>
    </location>
</feature>
<evidence type="ECO:0000256" key="7">
    <source>
        <dbReference type="ARBA" id="ARBA00022795"/>
    </source>
</evidence>
<dbReference type="InterPro" id="IPR013377">
    <property type="entry name" value="FlgJ"/>
</dbReference>
<keyword evidence="13" id="KW-0282">Flagellum</keyword>
<dbReference type="RefSeq" id="WP_319931091.1">
    <property type="nucleotide sequence ID" value="NZ_VCDN01000064.1"/>
</dbReference>
<evidence type="ECO:0000256" key="5">
    <source>
        <dbReference type="ARBA" id="ARBA00013433"/>
    </source>
</evidence>
<accession>A0ABU4SD19</accession>
<sequence>MNDFLTTPNAAYDLNSLHSLKAKLSQEPQQGLRQVAQQLEGVFVQMMLKSMRSSLPQDGILSSDQTRFYTSMYDQQIAQDLSQKGLGFADMIVKQFSNAKTAPSELAGTQPMPLDKEILHTLPKQALEQFIRRAMPESSSSTYSNRAAETRSLPMNSANFVSMLSLPAQLASQQSGIPHLLIIAQAALESGWGQREILTADGKPSHNLFGIKAGKNWKGPVTNIMTTEYIDGEPKKMQDSFRVYGSYAEAITDYTKLLTENPRYTKVAQSTTAEQGAHSLQEAGYATDPGYAKKLVSLIQQLKNTGNQMAKAYSSDFDNLF</sequence>
<dbReference type="InterPro" id="IPR002901">
    <property type="entry name" value="MGlyc_endo_b_GlcNAc-like_dom"/>
</dbReference>
<dbReference type="InterPro" id="IPR051056">
    <property type="entry name" value="Glycosyl_Hydrolase_73"/>
</dbReference>
<comment type="caution">
    <text evidence="13">The sequence shown here is derived from an EMBL/GenBank/DDBJ whole genome shotgun (WGS) entry which is preliminary data.</text>
</comment>
<evidence type="ECO:0000256" key="9">
    <source>
        <dbReference type="ARBA" id="ARBA00023295"/>
    </source>
</evidence>
<dbReference type="PANTHER" id="PTHR33308:SF9">
    <property type="entry name" value="PEPTIDOGLYCAN HYDROLASE FLGJ"/>
    <property type="match status" value="1"/>
</dbReference>
<gene>
    <name evidence="13" type="primary">flgJ</name>
    <name evidence="13" type="ORF">FE392_15350</name>
</gene>
<dbReference type="GO" id="GO:0016798">
    <property type="term" value="F:hydrolase activity, acting on glycosyl bonds"/>
    <property type="evidence" value="ECO:0007669"/>
    <property type="project" value="UniProtKB-KW"/>
</dbReference>
<evidence type="ECO:0000313" key="14">
    <source>
        <dbReference type="Proteomes" id="UP001271890"/>
    </source>
</evidence>
<dbReference type="Pfam" id="PF10135">
    <property type="entry name" value="Rod-binding"/>
    <property type="match status" value="1"/>
</dbReference>
<evidence type="ECO:0000259" key="12">
    <source>
        <dbReference type="SMART" id="SM00047"/>
    </source>
</evidence>
<evidence type="ECO:0000313" key="13">
    <source>
        <dbReference type="EMBL" id="MDX7988690.1"/>
    </source>
</evidence>
<proteinExistence type="inferred from homology"/>
<evidence type="ECO:0000256" key="8">
    <source>
        <dbReference type="ARBA" id="ARBA00022801"/>
    </source>
</evidence>
<evidence type="ECO:0000256" key="2">
    <source>
        <dbReference type="ARBA" id="ARBA00004418"/>
    </source>
</evidence>
<dbReference type="Gene3D" id="1.10.530.10">
    <property type="match status" value="1"/>
</dbReference>
<dbReference type="PRINTS" id="PR01002">
    <property type="entry name" value="FLGFLGJ"/>
</dbReference>
<evidence type="ECO:0000256" key="1">
    <source>
        <dbReference type="ARBA" id="ARBA00002954"/>
    </source>
</evidence>
<keyword evidence="9 13" id="KW-0326">Glycosidase</keyword>
<keyword evidence="6" id="KW-0574">Periplasm</keyword>
<keyword evidence="13" id="KW-0966">Cell projection</keyword>
<protein>
    <recommendedName>
        <fullName evidence="5">Peptidoglycan hydrolase FlgJ</fullName>
    </recommendedName>
    <alternativeName>
        <fullName evidence="11">Muramidase FlgJ</fullName>
    </alternativeName>
</protein>